<feature type="compositionally biased region" description="Polar residues" evidence="1">
    <location>
        <begin position="242"/>
        <end position="258"/>
    </location>
</feature>
<dbReference type="InterPro" id="IPR016151">
    <property type="entry name" value="DNA_mismatch_repair_MutS_N"/>
</dbReference>
<name>G0UXM8_TRYCI</name>
<sequence>MGDERDHAVLQAFNNVGGDDPSYLRLFSRAASGCFIIGSWAGTVAREYVKSTAVLKNWGGIDAIVVNDTIAREVIRDCLLHRGVSVEFYDKQTSGGPYTCVQRGSPGHIADFEATLFAFEEAEIQLMAVGAVVIGDNINSKVSRSAGQCIRVGFAALNTTLRTLTYAEYRDSPQLTNLDVLMAQCNLKQLMYFKSDVSLGAGGRMAGVPDGAAEQSDTLRTLKQICERANVVMREYEHNNLGHGSQGSSGSKRATTASTGSLLNTLEEILRVPEDRHSLKSFPLASRGAGETS</sequence>
<dbReference type="GO" id="GO:0006298">
    <property type="term" value="P:mismatch repair"/>
    <property type="evidence" value="ECO:0007669"/>
    <property type="project" value="InterPro"/>
</dbReference>
<dbReference type="FunFam" id="3.40.1170.10:FF:000015">
    <property type="entry name" value="DNA mismatch repair protein, putative"/>
    <property type="match status" value="1"/>
</dbReference>
<organism evidence="2">
    <name type="scientific">Trypanosoma congolense (strain IL3000)</name>
    <dbReference type="NCBI Taxonomy" id="1068625"/>
    <lineage>
        <taxon>Eukaryota</taxon>
        <taxon>Discoba</taxon>
        <taxon>Euglenozoa</taxon>
        <taxon>Kinetoplastea</taxon>
        <taxon>Metakinetoplastina</taxon>
        <taxon>Trypanosomatida</taxon>
        <taxon>Trypanosomatidae</taxon>
        <taxon>Trypanosoma</taxon>
        <taxon>Nannomonas</taxon>
    </lineage>
</organism>
<dbReference type="GO" id="GO:0005524">
    <property type="term" value="F:ATP binding"/>
    <property type="evidence" value="ECO:0007669"/>
    <property type="project" value="InterPro"/>
</dbReference>
<dbReference type="Gene3D" id="3.40.1170.10">
    <property type="entry name" value="DNA repair protein MutS, domain I"/>
    <property type="match status" value="1"/>
</dbReference>
<dbReference type="VEuPathDB" id="TriTrypDB:TcIL3000_10_9230"/>
<feature type="region of interest" description="Disordered" evidence="1">
    <location>
        <begin position="239"/>
        <end position="258"/>
    </location>
</feature>
<protein>
    <submittedName>
        <fullName evidence="2">Uncharacterized protein TCIL3000_10_9230</fullName>
    </submittedName>
</protein>
<proteinExistence type="predicted"/>
<reference evidence="2" key="1">
    <citation type="journal article" date="2012" name="Proc. Natl. Acad. Sci. U.S.A.">
        <title>Antigenic diversity is generated by distinct evolutionary mechanisms in African trypanosome species.</title>
        <authorList>
            <person name="Jackson A.P."/>
            <person name="Berry A."/>
            <person name="Aslett M."/>
            <person name="Allison H.C."/>
            <person name="Burton P."/>
            <person name="Vavrova-Anderson J."/>
            <person name="Brown R."/>
            <person name="Browne H."/>
            <person name="Corton N."/>
            <person name="Hauser H."/>
            <person name="Gamble J."/>
            <person name="Gilderthorp R."/>
            <person name="Marcello L."/>
            <person name="McQuillan J."/>
            <person name="Otto T.D."/>
            <person name="Quail M.A."/>
            <person name="Sanders M.J."/>
            <person name="van Tonder A."/>
            <person name="Ginger M.L."/>
            <person name="Field M.C."/>
            <person name="Barry J.D."/>
            <person name="Hertz-Fowler C."/>
            <person name="Berriman M."/>
        </authorList>
    </citation>
    <scope>NUCLEOTIDE SEQUENCE</scope>
    <source>
        <strain evidence="2">IL3000</strain>
    </source>
</reference>
<dbReference type="Gene3D" id="3.30.420.110">
    <property type="entry name" value="MutS, connector domain"/>
    <property type="match status" value="1"/>
</dbReference>
<dbReference type="GO" id="GO:0030983">
    <property type="term" value="F:mismatched DNA binding"/>
    <property type="evidence" value="ECO:0007669"/>
    <property type="project" value="InterPro"/>
</dbReference>
<gene>
    <name evidence="2" type="ORF">TCIL3000_10_9230</name>
</gene>
<evidence type="ECO:0000256" key="1">
    <source>
        <dbReference type="SAM" id="MobiDB-lite"/>
    </source>
</evidence>
<dbReference type="EMBL" id="HE575323">
    <property type="protein sequence ID" value="CCC94145.1"/>
    <property type="molecule type" value="Genomic_DNA"/>
</dbReference>
<accession>G0UXM8</accession>
<dbReference type="InterPro" id="IPR036678">
    <property type="entry name" value="MutS_con_dom_sf"/>
</dbReference>
<dbReference type="AlphaFoldDB" id="G0UXM8"/>
<evidence type="ECO:0000313" key="2">
    <source>
        <dbReference type="EMBL" id="CCC94145.1"/>
    </source>
</evidence>